<organism evidence="5 6">
    <name type="scientific">Acrocarpospora macrocephala</name>
    <dbReference type="NCBI Taxonomy" id="150177"/>
    <lineage>
        <taxon>Bacteria</taxon>
        <taxon>Bacillati</taxon>
        <taxon>Actinomycetota</taxon>
        <taxon>Actinomycetes</taxon>
        <taxon>Streptosporangiales</taxon>
        <taxon>Streptosporangiaceae</taxon>
        <taxon>Acrocarpospora</taxon>
    </lineage>
</organism>
<keyword evidence="2" id="KW-0238">DNA-binding</keyword>
<dbReference type="GO" id="GO:0003700">
    <property type="term" value="F:DNA-binding transcription factor activity"/>
    <property type="evidence" value="ECO:0007669"/>
    <property type="project" value="InterPro"/>
</dbReference>
<dbReference type="PANTHER" id="PTHR44846:SF17">
    <property type="entry name" value="GNTR-FAMILY TRANSCRIPTIONAL REGULATOR"/>
    <property type="match status" value="1"/>
</dbReference>
<dbReference type="RefSeq" id="WP_155360369.1">
    <property type="nucleotide sequence ID" value="NZ_BAAAHL010000001.1"/>
</dbReference>
<name>A0A5M3X0G2_9ACTN</name>
<evidence type="ECO:0000259" key="4">
    <source>
        <dbReference type="PROSITE" id="PS50949"/>
    </source>
</evidence>
<keyword evidence="3" id="KW-0804">Transcription</keyword>
<dbReference type="AlphaFoldDB" id="A0A5M3X0G2"/>
<reference evidence="5 6" key="1">
    <citation type="submission" date="2019-10" db="EMBL/GenBank/DDBJ databases">
        <title>Whole genome shotgun sequence of Acrocarpospora macrocephala NBRC 16266.</title>
        <authorList>
            <person name="Ichikawa N."/>
            <person name="Kimura A."/>
            <person name="Kitahashi Y."/>
            <person name="Komaki H."/>
            <person name="Oguchi A."/>
        </authorList>
    </citation>
    <scope>NUCLEOTIDE SEQUENCE [LARGE SCALE GENOMIC DNA]</scope>
    <source>
        <strain evidence="5 6">NBRC 16266</strain>
    </source>
</reference>
<comment type="caution">
    <text evidence="5">The sequence shown here is derived from an EMBL/GenBank/DDBJ whole genome shotgun (WGS) entry which is preliminary data.</text>
</comment>
<evidence type="ECO:0000256" key="3">
    <source>
        <dbReference type="ARBA" id="ARBA00023163"/>
    </source>
</evidence>
<evidence type="ECO:0000313" key="5">
    <source>
        <dbReference type="EMBL" id="GES15227.1"/>
    </source>
</evidence>
<dbReference type="GO" id="GO:0003677">
    <property type="term" value="F:DNA binding"/>
    <property type="evidence" value="ECO:0007669"/>
    <property type="project" value="UniProtKB-KW"/>
</dbReference>
<dbReference type="Gene3D" id="1.10.10.10">
    <property type="entry name" value="Winged helix-like DNA-binding domain superfamily/Winged helix DNA-binding domain"/>
    <property type="match status" value="2"/>
</dbReference>
<dbReference type="EMBL" id="BLAE01000072">
    <property type="protein sequence ID" value="GES15227.1"/>
    <property type="molecule type" value="Genomic_DNA"/>
</dbReference>
<dbReference type="OrthoDB" id="3532720at2"/>
<protein>
    <recommendedName>
        <fullName evidence="4">HTH gntR-type domain-containing protein</fullName>
    </recommendedName>
</protein>
<dbReference type="InterPro" id="IPR036390">
    <property type="entry name" value="WH_DNA-bd_sf"/>
</dbReference>
<dbReference type="Proteomes" id="UP000331127">
    <property type="component" value="Unassembled WGS sequence"/>
</dbReference>
<dbReference type="InterPro" id="IPR000524">
    <property type="entry name" value="Tscrpt_reg_HTH_GntR"/>
</dbReference>
<keyword evidence="1" id="KW-0805">Transcription regulation</keyword>
<accession>A0A5M3X0G2</accession>
<dbReference type="PRINTS" id="PR00035">
    <property type="entry name" value="HTHGNTR"/>
</dbReference>
<dbReference type="InterPro" id="IPR036388">
    <property type="entry name" value="WH-like_DNA-bd_sf"/>
</dbReference>
<feature type="domain" description="HTH gntR-type" evidence="4">
    <location>
        <begin position="104"/>
        <end position="172"/>
    </location>
</feature>
<dbReference type="PROSITE" id="PS50949">
    <property type="entry name" value="HTH_GNTR"/>
    <property type="match status" value="2"/>
</dbReference>
<keyword evidence="6" id="KW-1185">Reference proteome</keyword>
<dbReference type="PANTHER" id="PTHR44846">
    <property type="entry name" value="MANNOSYL-D-GLYCERATE TRANSPORT/METABOLISM SYSTEM REPRESSOR MNGR-RELATED"/>
    <property type="match status" value="1"/>
</dbReference>
<dbReference type="SUPFAM" id="SSF46785">
    <property type="entry name" value="Winged helix' DNA-binding domain"/>
    <property type="match status" value="2"/>
</dbReference>
<proteinExistence type="predicted"/>
<dbReference type="CDD" id="cd07377">
    <property type="entry name" value="WHTH_GntR"/>
    <property type="match status" value="2"/>
</dbReference>
<evidence type="ECO:0000313" key="6">
    <source>
        <dbReference type="Proteomes" id="UP000331127"/>
    </source>
</evidence>
<gene>
    <name evidence="5" type="ORF">Amac_088240</name>
</gene>
<sequence length="178" mass="20541">MTDARWRPLFISSRRIELDREGPDPLYRQIAHILRDQIQSREFKEGDMLPSEDELMKRFEVSRRTVNKAVKILRKEALVTFSPGYGTVVGRWLSFPPLLPSQANCPYRTIADEVISKIRDGTYLPLEALPGIKHLTRTYGASRTTIRRTLALLRDLGWIYSVQGKGSFVEHEDNWPGQ</sequence>
<feature type="domain" description="HTH gntR-type" evidence="4">
    <location>
        <begin position="24"/>
        <end position="92"/>
    </location>
</feature>
<dbReference type="Pfam" id="PF00392">
    <property type="entry name" value="GntR"/>
    <property type="match status" value="2"/>
</dbReference>
<evidence type="ECO:0000256" key="2">
    <source>
        <dbReference type="ARBA" id="ARBA00023125"/>
    </source>
</evidence>
<dbReference type="SMART" id="SM00345">
    <property type="entry name" value="HTH_GNTR"/>
    <property type="match status" value="2"/>
</dbReference>
<evidence type="ECO:0000256" key="1">
    <source>
        <dbReference type="ARBA" id="ARBA00023015"/>
    </source>
</evidence>
<dbReference type="InterPro" id="IPR050679">
    <property type="entry name" value="Bact_HTH_transcr_reg"/>
</dbReference>
<dbReference type="GO" id="GO:0045892">
    <property type="term" value="P:negative regulation of DNA-templated transcription"/>
    <property type="evidence" value="ECO:0007669"/>
    <property type="project" value="TreeGrafter"/>
</dbReference>